<evidence type="ECO:0000313" key="1">
    <source>
        <dbReference type="EMBL" id="ABK76656.1"/>
    </source>
</evidence>
<dbReference type="AlphaFoldDB" id="A0RTJ6"/>
<keyword evidence="2" id="KW-1185">Reference proteome</keyword>
<dbReference type="HOGENOM" id="CLU_2103624_0_0_2"/>
<gene>
    <name evidence="1" type="ordered locus">CENSYa_0004</name>
</gene>
<dbReference type="PATRIC" id="fig|414004.10.peg.4"/>
<dbReference type="EnsemblBacteria" id="ABK76656">
    <property type="protein sequence ID" value="ABK76656"/>
    <property type="gene ID" value="CENSYa_0004"/>
</dbReference>
<reference evidence="1 2" key="1">
    <citation type="journal article" date="2006" name="Proc. Natl. Acad. Sci. U.S.A.">
        <title>Genomic analysis of the uncultivated marine crenarchaeote Cenarchaeum symbiosum.</title>
        <authorList>
            <person name="Hallam S.J."/>
            <person name="Konstantinidis K.T."/>
            <person name="Putnam N."/>
            <person name="Schleper C."/>
            <person name="Watanabe Y."/>
            <person name="Sugahara J."/>
            <person name="Preston C."/>
            <person name="de la Torre J."/>
            <person name="Richardson P.M."/>
            <person name="DeLong E.F."/>
        </authorList>
    </citation>
    <scope>NUCLEOTIDE SEQUENCE [LARGE SCALE GENOMIC DNA]</scope>
    <source>
        <strain evidence="2">A</strain>
    </source>
</reference>
<sequence length="115" mass="12875">MKEIEIVLGDKEIHAKAEIRGTVSVGYPDRYDGVVINAQIIGSNGHVEYKTCNGANVSGNVARLFIDRKAMTDNKAEFTAEIGFEPEEEHDVKFRASIIEQHKEVESDIFFGRFS</sequence>
<protein>
    <submittedName>
        <fullName evidence="1">Uncharacterized protein</fullName>
    </submittedName>
</protein>
<proteinExistence type="predicted"/>
<accession>A0RTJ6</accession>
<dbReference type="EMBL" id="DP000238">
    <property type="protein sequence ID" value="ABK76656.1"/>
    <property type="molecule type" value="Genomic_DNA"/>
</dbReference>
<dbReference type="Proteomes" id="UP000000758">
    <property type="component" value="Chromosome"/>
</dbReference>
<dbReference type="KEGG" id="csy:CENSYa_0004"/>
<organism evidence="1 2">
    <name type="scientific">Cenarchaeum symbiosum (strain A)</name>
    <dbReference type="NCBI Taxonomy" id="414004"/>
    <lineage>
        <taxon>Archaea</taxon>
        <taxon>Nitrososphaerota</taxon>
        <taxon>Candidatus Cenarchaeales</taxon>
        <taxon>Candidatus Cenarchaeaceae</taxon>
        <taxon>Candidatus Cenarchaeum</taxon>
    </lineage>
</organism>
<name>A0RTJ6_CENSY</name>
<evidence type="ECO:0000313" key="2">
    <source>
        <dbReference type="Proteomes" id="UP000000758"/>
    </source>
</evidence>